<dbReference type="PANTHER" id="PTHR30204:SF85">
    <property type="entry name" value="MULTIDRUG-EFFLUX TRANSPORTER 2 REGULATOR"/>
    <property type="match status" value="1"/>
</dbReference>
<evidence type="ECO:0000313" key="4">
    <source>
        <dbReference type="Proteomes" id="UP000824229"/>
    </source>
</evidence>
<proteinExistence type="predicted"/>
<reference evidence="3" key="2">
    <citation type="submission" date="2021-04" db="EMBL/GenBank/DDBJ databases">
        <authorList>
            <person name="Gilroy R."/>
        </authorList>
    </citation>
    <scope>NUCLEOTIDE SEQUENCE</scope>
    <source>
        <strain evidence="3">B5-657</strain>
    </source>
</reference>
<dbReference type="EMBL" id="JAHLFQ010000161">
    <property type="protein sequence ID" value="MBU3804515.1"/>
    <property type="molecule type" value="Genomic_DNA"/>
</dbReference>
<dbReference type="AlphaFoldDB" id="A0A9E2NLL6"/>
<dbReference type="GO" id="GO:0003677">
    <property type="term" value="F:DNA binding"/>
    <property type="evidence" value="ECO:0007669"/>
    <property type="project" value="UniProtKB-KW"/>
</dbReference>
<dbReference type="Gene3D" id="1.10.1660.10">
    <property type="match status" value="1"/>
</dbReference>
<feature type="domain" description="HTH merR-type" evidence="2">
    <location>
        <begin position="8"/>
        <end position="77"/>
    </location>
</feature>
<comment type="caution">
    <text evidence="3">The sequence shown here is derived from an EMBL/GenBank/DDBJ whole genome shotgun (WGS) entry which is preliminary data.</text>
</comment>
<dbReference type="Gene3D" id="3.20.80.10">
    <property type="entry name" value="Regulatory factor, effector binding domain"/>
    <property type="match status" value="1"/>
</dbReference>
<dbReference type="Proteomes" id="UP000824229">
    <property type="component" value="Unassembled WGS sequence"/>
</dbReference>
<name>A0A9E2NLL6_9FIRM</name>
<dbReference type="GO" id="GO:0003700">
    <property type="term" value="F:DNA-binding transcription factor activity"/>
    <property type="evidence" value="ECO:0007669"/>
    <property type="project" value="InterPro"/>
</dbReference>
<organism evidence="3 4">
    <name type="scientific">Candidatus Cellulosilyticum pullistercoris</name>
    <dbReference type="NCBI Taxonomy" id="2838521"/>
    <lineage>
        <taxon>Bacteria</taxon>
        <taxon>Bacillati</taxon>
        <taxon>Bacillota</taxon>
        <taxon>Clostridia</taxon>
        <taxon>Lachnospirales</taxon>
        <taxon>Cellulosilyticaceae</taxon>
        <taxon>Cellulosilyticum</taxon>
    </lineage>
</organism>
<gene>
    <name evidence="3" type="ORF">H9872_07145</name>
</gene>
<dbReference type="InterPro" id="IPR011256">
    <property type="entry name" value="Reg_factor_effector_dom_sf"/>
</dbReference>
<dbReference type="SUPFAM" id="SSF55136">
    <property type="entry name" value="Probable bacterial effector-binding domain"/>
    <property type="match status" value="1"/>
</dbReference>
<sequence>MDKKLEIYFTTGEFAKLCGVKKQTLFHYDEIGLFSPAIIKENGYRYYSYRQLYIFTMILTLKDLHMPLKDIKTYLDTRTPETYMQLLKEKLSEVDMAIADLIAIKNRLTTAAHHTALALNTEHAKPILIEQEEEEYLIVSSDLSSATHKEFSTYMLEYIQFCNKYALTTHDSLGTLIKFEDIANGRQDCFTSLYAKMHDTTVPSVIVKPKGLYATVYHHGTFKGTYESYNKILEFIQRNHLEVGEFFYEDYLIHDIATCNPDDFVTRIMIQVKGMPIHEK</sequence>
<dbReference type="PANTHER" id="PTHR30204">
    <property type="entry name" value="REDOX-CYCLING DRUG-SENSING TRANSCRIPTIONAL ACTIVATOR SOXR"/>
    <property type="match status" value="1"/>
</dbReference>
<reference evidence="3" key="1">
    <citation type="journal article" date="2021" name="PeerJ">
        <title>Extensive microbial diversity within the chicken gut microbiome revealed by metagenomics and culture.</title>
        <authorList>
            <person name="Gilroy R."/>
            <person name="Ravi A."/>
            <person name="Getino M."/>
            <person name="Pursley I."/>
            <person name="Horton D.L."/>
            <person name="Alikhan N.F."/>
            <person name="Baker D."/>
            <person name="Gharbi K."/>
            <person name="Hall N."/>
            <person name="Watson M."/>
            <person name="Adriaenssens E.M."/>
            <person name="Foster-Nyarko E."/>
            <person name="Jarju S."/>
            <person name="Secka A."/>
            <person name="Antonio M."/>
            <person name="Oren A."/>
            <person name="Chaudhuri R.R."/>
            <person name="La Ragione R."/>
            <person name="Hildebrand F."/>
            <person name="Pallen M.J."/>
        </authorList>
    </citation>
    <scope>NUCLEOTIDE SEQUENCE</scope>
    <source>
        <strain evidence="3">B5-657</strain>
    </source>
</reference>
<dbReference type="InterPro" id="IPR047057">
    <property type="entry name" value="MerR_fam"/>
</dbReference>
<evidence type="ECO:0000256" key="1">
    <source>
        <dbReference type="ARBA" id="ARBA00023125"/>
    </source>
</evidence>
<accession>A0A9E2NLL6</accession>
<evidence type="ECO:0000259" key="2">
    <source>
        <dbReference type="PROSITE" id="PS50937"/>
    </source>
</evidence>
<dbReference type="InterPro" id="IPR000551">
    <property type="entry name" value="MerR-type_HTH_dom"/>
</dbReference>
<dbReference type="PROSITE" id="PS50937">
    <property type="entry name" value="HTH_MERR_2"/>
    <property type="match status" value="1"/>
</dbReference>
<dbReference type="InterPro" id="IPR009061">
    <property type="entry name" value="DNA-bd_dom_put_sf"/>
</dbReference>
<dbReference type="PROSITE" id="PS00552">
    <property type="entry name" value="HTH_MERR_1"/>
    <property type="match status" value="1"/>
</dbReference>
<keyword evidence="1" id="KW-0238">DNA-binding</keyword>
<protein>
    <submittedName>
        <fullName evidence="3">MerR family transcriptional regulator</fullName>
    </submittedName>
</protein>
<dbReference type="CDD" id="cd04782">
    <property type="entry name" value="HTH_BltR"/>
    <property type="match status" value="1"/>
</dbReference>
<dbReference type="Pfam" id="PF13411">
    <property type="entry name" value="MerR_1"/>
    <property type="match status" value="1"/>
</dbReference>
<evidence type="ECO:0000313" key="3">
    <source>
        <dbReference type="EMBL" id="MBU3804515.1"/>
    </source>
</evidence>
<dbReference type="SUPFAM" id="SSF46955">
    <property type="entry name" value="Putative DNA-binding domain"/>
    <property type="match status" value="1"/>
</dbReference>
<dbReference type="SMART" id="SM00422">
    <property type="entry name" value="HTH_MERR"/>
    <property type="match status" value="1"/>
</dbReference>